<dbReference type="InterPro" id="IPR012337">
    <property type="entry name" value="RNaseH-like_sf"/>
</dbReference>
<name>A0A9N8EQ81_9STRA</name>
<keyword evidence="4" id="KW-1185">Reference proteome</keyword>
<dbReference type="GO" id="GO:0046983">
    <property type="term" value="F:protein dimerization activity"/>
    <property type="evidence" value="ECO:0007669"/>
    <property type="project" value="InterPro"/>
</dbReference>
<dbReference type="EMBL" id="CAICTM010001536">
    <property type="protein sequence ID" value="CAB9524445.1"/>
    <property type="molecule type" value="Genomic_DNA"/>
</dbReference>
<evidence type="ECO:0000256" key="1">
    <source>
        <dbReference type="SAM" id="MobiDB-lite"/>
    </source>
</evidence>
<evidence type="ECO:0000313" key="3">
    <source>
        <dbReference type="EMBL" id="CAB9524445.1"/>
    </source>
</evidence>
<dbReference type="OrthoDB" id="107412at2759"/>
<dbReference type="AlphaFoldDB" id="A0A9N8EQ81"/>
<dbReference type="PANTHER" id="PTHR47611:SF3">
    <property type="entry name" value="HAT C-TERMINAL DIMERISATION DOMAIN-CONTAINING PROTEIN"/>
    <property type="match status" value="1"/>
</dbReference>
<accession>A0A9N8EQ81</accession>
<dbReference type="PANTHER" id="PTHR47611">
    <property type="entry name" value="HAT DIMERISATION DOMAIN, C-TERMINAL"/>
    <property type="match status" value="1"/>
</dbReference>
<reference evidence="3" key="1">
    <citation type="submission" date="2020-06" db="EMBL/GenBank/DDBJ databases">
        <authorList>
            <consortium name="Plant Systems Biology data submission"/>
        </authorList>
    </citation>
    <scope>NUCLEOTIDE SEQUENCE</scope>
    <source>
        <strain evidence="3">D6</strain>
    </source>
</reference>
<dbReference type="SUPFAM" id="SSF53098">
    <property type="entry name" value="Ribonuclease H-like"/>
    <property type="match status" value="1"/>
</dbReference>
<feature type="domain" description="HAT C-terminal dimerisation" evidence="2">
    <location>
        <begin position="74"/>
        <end position="160"/>
    </location>
</feature>
<dbReference type="Proteomes" id="UP001153069">
    <property type="component" value="Unassembled WGS sequence"/>
</dbReference>
<dbReference type="Pfam" id="PF05699">
    <property type="entry name" value="Dimer_Tnp_hAT"/>
    <property type="match status" value="1"/>
</dbReference>
<proteinExistence type="predicted"/>
<feature type="compositionally biased region" description="Acidic residues" evidence="1">
    <location>
        <begin position="19"/>
        <end position="45"/>
    </location>
</feature>
<evidence type="ECO:0000313" key="4">
    <source>
        <dbReference type="Proteomes" id="UP001153069"/>
    </source>
</evidence>
<organism evidence="3 4">
    <name type="scientific">Seminavis robusta</name>
    <dbReference type="NCBI Taxonomy" id="568900"/>
    <lineage>
        <taxon>Eukaryota</taxon>
        <taxon>Sar</taxon>
        <taxon>Stramenopiles</taxon>
        <taxon>Ochrophyta</taxon>
        <taxon>Bacillariophyta</taxon>
        <taxon>Bacillariophyceae</taxon>
        <taxon>Bacillariophycidae</taxon>
        <taxon>Naviculales</taxon>
        <taxon>Naviculaceae</taxon>
        <taxon>Seminavis</taxon>
    </lineage>
</organism>
<gene>
    <name evidence="3" type="ORF">SEMRO_1538_G280770.1</name>
</gene>
<feature type="region of interest" description="Disordered" evidence="1">
    <location>
        <begin position="1"/>
        <end position="45"/>
    </location>
</feature>
<protein>
    <submittedName>
        <fullName evidence="3">Pfam:hATC</fullName>
    </submittedName>
</protein>
<dbReference type="InterPro" id="IPR008906">
    <property type="entry name" value="HATC_C_dom"/>
</dbReference>
<evidence type="ECO:0000259" key="2">
    <source>
        <dbReference type="Pfam" id="PF05699"/>
    </source>
</evidence>
<comment type="caution">
    <text evidence="3">The sequence shown here is derived from an EMBL/GenBank/DDBJ whole genome shotgun (WGS) entry which is preliminary data.</text>
</comment>
<sequence>MSEIEKRDALGGGVASAGDDVEMEEEKQANDDDEDNSSDDEDPLEVFEQQVAAVEVGKQASASDDSIEKTCKDELKRYIEAGSLPIRKSKHDKTYNDPLGWWKKNQSLYPILASLAKIYLSVQATSAPSERIFSAASRLISNKRTTLNPEMAGKTLFVAKNWKNWQDRIDYKEAVEKADNEDNEE</sequence>